<dbReference type="InterPro" id="IPR016024">
    <property type="entry name" value="ARM-type_fold"/>
</dbReference>
<gene>
    <name evidence="3" type="ORF">QTO34_020152</name>
</gene>
<proteinExistence type="predicted"/>
<accession>A0AA40HY13</accession>
<evidence type="ECO:0000313" key="4">
    <source>
        <dbReference type="Proteomes" id="UP001177744"/>
    </source>
</evidence>
<dbReference type="CDD" id="cd11561">
    <property type="entry name" value="W2_eIF5"/>
    <property type="match status" value="1"/>
</dbReference>
<organism evidence="3 4">
    <name type="scientific">Cnephaeus nilssonii</name>
    <name type="common">Northern bat</name>
    <name type="synonym">Eptesicus nilssonii</name>
    <dbReference type="NCBI Taxonomy" id="3371016"/>
    <lineage>
        <taxon>Eukaryota</taxon>
        <taxon>Metazoa</taxon>
        <taxon>Chordata</taxon>
        <taxon>Craniata</taxon>
        <taxon>Vertebrata</taxon>
        <taxon>Euteleostomi</taxon>
        <taxon>Mammalia</taxon>
        <taxon>Eutheria</taxon>
        <taxon>Laurasiatheria</taxon>
        <taxon>Chiroptera</taxon>
        <taxon>Yangochiroptera</taxon>
        <taxon>Vespertilionidae</taxon>
        <taxon>Cnephaeus</taxon>
    </lineage>
</organism>
<evidence type="ECO:0000259" key="2">
    <source>
        <dbReference type="PROSITE" id="PS51363"/>
    </source>
</evidence>
<evidence type="ECO:0000256" key="1">
    <source>
        <dbReference type="SAM" id="MobiDB-lite"/>
    </source>
</evidence>
<dbReference type="SMART" id="SM00515">
    <property type="entry name" value="eIF5C"/>
    <property type="match status" value="1"/>
</dbReference>
<dbReference type="InterPro" id="IPR003307">
    <property type="entry name" value="W2_domain"/>
</dbReference>
<dbReference type="SUPFAM" id="SSF48371">
    <property type="entry name" value="ARM repeat"/>
    <property type="match status" value="1"/>
</dbReference>
<sequence>MAHGIVSPRQVARTGADGCGPGTSLGNPSLRWAPAGPLLAALLLRCPSSDSAPSAPHFIPVPASRMVDVAKALNQPPMYPTKYFGFELEHRPSLMLRMTITLSMDLMRRIGCKACWMDSLKNLFFVLSPEACLTHIINSAHSFSKTHPRTVTVAQERKKKKNRKGKDKEKALCPAERHHHHHHHHHQMKSAPLHMLWKKRRMMTGGRIPLRKLRGTEWMKSVAMQTLSDDLERTVEEQGNILFDFVKKRKEEGIIDSSDKEIVAEAEKLNVKAMGPLVLTEVLSNEKIREQIKKCRHHFLRFCHNNKKAQRYLLCGLECVTAVHQAQLISKIPHILKEMYDADLLEVEVISWSEKASKKYVSKNLPPKPIRVKAEPLIKWLKEAEEESSGGEEEDKDENMEVVYSETVSVLKVEAVKSDNKDTDIAVEAI</sequence>
<dbReference type="EMBL" id="JAULJE010000009">
    <property type="protein sequence ID" value="KAK1339469.1"/>
    <property type="molecule type" value="Genomic_DNA"/>
</dbReference>
<dbReference type="PROSITE" id="PS51363">
    <property type="entry name" value="W2"/>
    <property type="match status" value="1"/>
</dbReference>
<protein>
    <recommendedName>
        <fullName evidence="2">W2 domain-containing protein</fullName>
    </recommendedName>
</protein>
<dbReference type="Pfam" id="PF02020">
    <property type="entry name" value="W2"/>
    <property type="match status" value="1"/>
</dbReference>
<name>A0AA40HY13_CNENI</name>
<evidence type="ECO:0000313" key="3">
    <source>
        <dbReference type="EMBL" id="KAK1339469.1"/>
    </source>
</evidence>
<dbReference type="FunFam" id="1.25.40.180:FF:000018">
    <property type="entry name" value="eukaryotic translation initiation factor 5"/>
    <property type="match status" value="1"/>
</dbReference>
<comment type="caution">
    <text evidence="3">The sequence shown here is derived from an EMBL/GenBank/DDBJ whole genome shotgun (WGS) entry which is preliminary data.</text>
</comment>
<reference evidence="3" key="1">
    <citation type="submission" date="2023-06" db="EMBL/GenBank/DDBJ databases">
        <title>Reference genome for the Northern bat (Eptesicus nilssonii), a most northern bat species.</title>
        <authorList>
            <person name="Laine V.N."/>
            <person name="Pulliainen A.T."/>
            <person name="Lilley T.M."/>
        </authorList>
    </citation>
    <scope>NUCLEOTIDE SEQUENCE</scope>
    <source>
        <strain evidence="3">BLF_Eptnil</strain>
        <tissue evidence="3">Kidney</tissue>
    </source>
</reference>
<dbReference type="Proteomes" id="UP001177744">
    <property type="component" value="Unassembled WGS sequence"/>
</dbReference>
<keyword evidence="4" id="KW-1185">Reference proteome</keyword>
<feature type="region of interest" description="Disordered" evidence="1">
    <location>
        <begin position="1"/>
        <end position="20"/>
    </location>
</feature>
<feature type="domain" description="W2" evidence="2">
    <location>
        <begin position="228"/>
        <end position="391"/>
    </location>
</feature>
<dbReference type="AlphaFoldDB" id="A0AA40HY13"/>
<dbReference type="Gene3D" id="1.25.40.180">
    <property type="match status" value="1"/>
</dbReference>